<protein>
    <submittedName>
        <fullName evidence="10">WSC domain-containing protein</fullName>
    </submittedName>
</protein>
<dbReference type="InterPro" id="IPR051836">
    <property type="entry name" value="Kremen_rcpt"/>
</dbReference>
<dbReference type="AlphaFoldDB" id="A0A1I8H3X3"/>
<dbReference type="Proteomes" id="UP000095280">
    <property type="component" value="Unplaced"/>
</dbReference>
<comment type="subcellular location">
    <subcellularLocation>
        <location evidence="1">Membrane</location>
        <topology evidence="1">Single-pass membrane protein</topology>
    </subcellularLocation>
</comment>
<feature type="region of interest" description="Disordered" evidence="7">
    <location>
        <begin position="157"/>
        <end position="195"/>
    </location>
</feature>
<evidence type="ECO:0000313" key="10">
    <source>
        <dbReference type="WBParaSite" id="maker-uti_cns_0004308-snap-gene-0.9-mRNA-1"/>
    </source>
</evidence>
<evidence type="ECO:0000256" key="7">
    <source>
        <dbReference type="SAM" id="MobiDB-lite"/>
    </source>
</evidence>
<evidence type="ECO:0000256" key="6">
    <source>
        <dbReference type="ARBA" id="ARBA00023180"/>
    </source>
</evidence>
<dbReference type="PANTHER" id="PTHR24269">
    <property type="entry name" value="KREMEN PROTEIN"/>
    <property type="match status" value="1"/>
</dbReference>
<evidence type="ECO:0000256" key="2">
    <source>
        <dbReference type="ARBA" id="ARBA00022692"/>
    </source>
</evidence>
<accession>A0A1I8H3X3</accession>
<feature type="compositionally biased region" description="Basic and acidic residues" evidence="7">
    <location>
        <begin position="171"/>
        <end position="184"/>
    </location>
</feature>
<evidence type="ECO:0000256" key="5">
    <source>
        <dbReference type="ARBA" id="ARBA00023136"/>
    </source>
</evidence>
<reference evidence="10" key="1">
    <citation type="submission" date="2016-11" db="UniProtKB">
        <authorList>
            <consortium name="WormBaseParasite"/>
        </authorList>
    </citation>
    <scope>IDENTIFICATION</scope>
</reference>
<dbReference type="WBParaSite" id="maker-uti_cns_0004308-snap-gene-0.9-mRNA-1">
    <property type="protein sequence ID" value="maker-uti_cns_0004308-snap-gene-0.9-mRNA-1"/>
    <property type="gene ID" value="maker-uti_cns_0004308-snap-gene-0.9"/>
</dbReference>
<dbReference type="GO" id="GO:0005886">
    <property type="term" value="C:plasma membrane"/>
    <property type="evidence" value="ECO:0007669"/>
    <property type="project" value="TreeGrafter"/>
</dbReference>
<dbReference type="PANTHER" id="PTHR24269:SF16">
    <property type="entry name" value="PROTEIN SLG1"/>
    <property type="match status" value="1"/>
</dbReference>
<sequence>MEYPNIRIALCNDHCYPTGSKYMGLIGNKCFCESFLENSEKKDDNECSVPCPGDEKEKCGDEKAERWSAYTTGPKYPAMICSVEGCPKKIKTFFAGPDKVEIKVEYKGCFPGKAHHTAMEYPNIRIALCNDHCYPTGSKYMGLIGNKCFCESFLENSEKKDDNECSVPCPGDEKEKCGDEKAERWSAYTTGPKYP</sequence>
<evidence type="ECO:0000313" key="9">
    <source>
        <dbReference type="Proteomes" id="UP000095280"/>
    </source>
</evidence>
<organism evidence="9 10">
    <name type="scientific">Macrostomum lignano</name>
    <dbReference type="NCBI Taxonomy" id="282301"/>
    <lineage>
        <taxon>Eukaryota</taxon>
        <taxon>Metazoa</taxon>
        <taxon>Spiralia</taxon>
        <taxon>Lophotrochozoa</taxon>
        <taxon>Platyhelminthes</taxon>
        <taxon>Rhabditophora</taxon>
        <taxon>Macrostomorpha</taxon>
        <taxon>Macrostomida</taxon>
        <taxon>Macrostomidae</taxon>
        <taxon>Macrostomum</taxon>
    </lineage>
</organism>
<keyword evidence="9" id="KW-1185">Reference proteome</keyword>
<dbReference type="InterPro" id="IPR002889">
    <property type="entry name" value="WSC_carb-bd"/>
</dbReference>
<keyword evidence="3" id="KW-0732">Signal</keyword>
<dbReference type="PROSITE" id="PS51212">
    <property type="entry name" value="WSC"/>
    <property type="match status" value="2"/>
</dbReference>
<evidence type="ECO:0000256" key="3">
    <source>
        <dbReference type="ARBA" id="ARBA00022729"/>
    </source>
</evidence>
<keyword evidence="2" id="KW-0812">Transmembrane</keyword>
<keyword evidence="5" id="KW-0472">Membrane</keyword>
<proteinExistence type="predicted"/>
<dbReference type="SMART" id="SM00321">
    <property type="entry name" value="WSC"/>
    <property type="match status" value="2"/>
</dbReference>
<dbReference type="Pfam" id="PF01822">
    <property type="entry name" value="WSC"/>
    <property type="match status" value="2"/>
</dbReference>
<keyword evidence="4" id="KW-1133">Transmembrane helix</keyword>
<evidence type="ECO:0000259" key="8">
    <source>
        <dbReference type="PROSITE" id="PS51212"/>
    </source>
</evidence>
<feature type="domain" description="WSC" evidence="8">
    <location>
        <begin position="1"/>
        <end position="73"/>
    </location>
</feature>
<feature type="domain" description="WSC" evidence="8">
    <location>
        <begin position="103"/>
        <end position="191"/>
    </location>
</feature>
<keyword evidence="6" id="KW-0325">Glycoprotein</keyword>
<name>A0A1I8H3X3_9PLAT</name>
<evidence type="ECO:0000256" key="4">
    <source>
        <dbReference type="ARBA" id="ARBA00022989"/>
    </source>
</evidence>
<evidence type="ECO:0000256" key="1">
    <source>
        <dbReference type="ARBA" id="ARBA00004167"/>
    </source>
</evidence>